<feature type="domain" description="Excalibur calcium-binding" evidence="4">
    <location>
        <begin position="311"/>
        <end position="347"/>
    </location>
</feature>
<dbReference type="CDD" id="cd07731">
    <property type="entry name" value="ComA-like_MBL-fold"/>
    <property type="match status" value="1"/>
</dbReference>
<accession>A0A418VHG3</accession>
<dbReference type="InterPro" id="IPR036866">
    <property type="entry name" value="RibonucZ/Hydroxyglut_hydro"/>
</dbReference>
<dbReference type="InterPro" id="IPR035681">
    <property type="entry name" value="ComA-like_MBL"/>
</dbReference>
<dbReference type="EMBL" id="QYUJ01000004">
    <property type="protein sequence ID" value="RJF75571.1"/>
    <property type="molecule type" value="Genomic_DNA"/>
</dbReference>
<reference evidence="5 6" key="1">
    <citation type="submission" date="2018-09" db="EMBL/GenBank/DDBJ databases">
        <authorList>
            <person name="Zhu H."/>
        </authorList>
    </citation>
    <scope>NUCLEOTIDE SEQUENCE [LARGE SCALE GENOMIC DNA]</scope>
    <source>
        <strain evidence="5 6">K2S05-167</strain>
    </source>
</reference>
<dbReference type="Pfam" id="PF00753">
    <property type="entry name" value="Lactamase_B"/>
    <property type="match status" value="1"/>
</dbReference>
<dbReference type="SMART" id="SM00849">
    <property type="entry name" value="Lactamase_B"/>
    <property type="match status" value="1"/>
</dbReference>
<feature type="region of interest" description="Disordered" evidence="1">
    <location>
        <begin position="328"/>
        <end position="348"/>
    </location>
</feature>
<keyword evidence="2" id="KW-0732">Signal</keyword>
<gene>
    <name evidence="5" type="ORF">D3875_00545</name>
</gene>
<evidence type="ECO:0000259" key="4">
    <source>
        <dbReference type="SMART" id="SM00894"/>
    </source>
</evidence>
<dbReference type="InterPro" id="IPR001279">
    <property type="entry name" value="Metallo-B-lactamas"/>
</dbReference>
<dbReference type="PANTHER" id="PTHR30619:SF1">
    <property type="entry name" value="RECOMBINATION PROTEIN 2"/>
    <property type="match status" value="1"/>
</dbReference>
<evidence type="ECO:0000313" key="5">
    <source>
        <dbReference type="EMBL" id="RJF75571.1"/>
    </source>
</evidence>
<feature type="chain" id="PRO_5019254669" evidence="2">
    <location>
        <begin position="20"/>
        <end position="348"/>
    </location>
</feature>
<dbReference type="InterPro" id="IPR008613">
    <property type="entry name" value="Excalibur_Ca-bd_domain"/>
</dbReference>
<dbReference type="Proteomes" id="UP000286287">
    <property type="component" value="Unassembled WGS sequence"/>
</dbReference>
<dbReference type="GO" id="GO:0016787">
    <property type="term" value="F:hydrolase activity"/>
    <property type="evidence" value="ECO:0007669"/>
    <property type="project" value="UniProtKB-KW"/>
</dbReference>
<comment type="caution">
    <text evidence="5">The sequence shown here is derived from an EMBL/GenBank/DDBJ whole genome shotgun (WGS) entry which is preliminary data.</text>
</comment>
<dbReference type="PANTHER" id="PTHR30619">
    <property type="entry name" value="DNA INTERNALIZATION/COMPETENCE PROTEIN COMEC/REC2"/>
    <property type="match status" value="1"/>
</dbReference>
<protein>
    <submittedName>
        <fullName evidence="5">MBL fold metallo-hydrolase</fullName>
    </submittedName>
</protein>
<evidence type="ECO:0000256" key="1">
    <source>
        <dbReference type="SAM" id="MobiDB-lite"/>
    </source>
</evidence>
<feature type="region of interest" description="Disordered" evidence="1">
    <location>
        <begin position="279"/>
        <end position="304"/>
    </location>
</feature>
<evidence type="ECO:0000259" key="3">
    <source>
        <dbReference type="SMART" id="SM00849"/>
    </source>
</evidence>
<feature type="signal peptide" evidence="2">
    <location>
        <begin position="1"/>
        <end position="19"/>
    </location>
</feature>
<organism evidence="5 6">
    <name type="scientific">Deinococcus cavernae</name>
    <dbReference type="NCBI Taxonomy" id="2320857"/>
    <lineage>
        <taxon>Bacteria</taxon>
        <taxon>Thermotogati</taxon>
        <taxon>Deinococcota</taxon>
        <taxon>Deinococci</taxon>
        <taxon>Deinococcales</taxon>
        <taxon>Deinococcaceae</taxon>
        <taxon>Deinococcus</taxon>
    </lineage>
</organism>
<name>A0A418VHG3_9DEIO</name>
<keyword evidence="6" id="KW-1185">Reference proteome</keyword>
<feature type="compositionally biased region" description="Basic and acidic residues" evidence="1">
    <location>
        <begin position="336"/>
        <end position="348"/>
    </location>
</feature>
<keyword evidence="5" id="KW-0378">Hydrolase</keyword>
<dbReference type="SUPFAM" id="SSF56281">
    <property type="entry name" value="Metallo-hydrolase/oxidoreductase"/>
    <property type="match status" value="1"/>
</dbReference>
<dbReference type="InterPro" id="IPR052159">
    <property type="entry name" value="Competence_DNA_uptake"/>
</dbReference>
<dbReference type="RefSeq" id="WP_119759998.1">
    <property type="nucleotide sequence ID" value="NZ_QYUJ01000004.1"/>
</dbReference>
<evidence type="ECO:0000313" key="6">
    <source>
        <dbReference type="Proteomes" id="UP000286287"/>
    </source>
</evidence>
<dbReference type="SMART" id="SM00894">
    <property type="entry name" value="Excalibur"/>
    <property type="match status" value="1"/>
</dbReference>
<dbReference type="AlphaFoldDB" id="A0A418VHG3"/>
<dbReference type="Gene3D" id="3.60.15.10">
    <property type="entry name" value="Ribonuclease Z/Hydroxyacylglutathione hydrolase-like"/>
    <property type="match status" value="1"/>
</dbReference>
<sequence>MRRLLTLAALSLGFAAAQAAPAGVLTIRFLDVGQGDAVLITSPEGKSVLVDGGKSESQMRELIRQYDIKNVSLVVATHADSDHITGLVPIVALNRPQYFLNNGLAGTTRIWEKLTNVVQQAGTKGLKASDQVINLGSVKLTVLPPPPGMKDQNTNSVGLLVQYGTFRALMTGDSESPETMAWLRRYSSGTFGPVDVYKSIHHGAANGDTITWLRAVQPKNVVISVGPNNYGHPTPQALDLYRSVNATTYRTDQQGTVTVTVQPGGRYAITTERGAAVPTRTPVPAVPVTPTPGGTIKSPAPLTPPPARETYYPNCAAVRAAGAAPLLRGQPGYRAGLDRDGDGRACEN</sequence>
<dbReference type="OrthoDB" id="9761531at2"/>
<proteinExistence type="predicted"/>
<evidence type="ECO:0000256" key="2">
    <source>
        <dbReference type="SAM" id="SignalP"/>
    </source>
</evidence>
<feature type="domain" description="Metallo-beta-lactamase" evidence="3">
    <location>
        <begin position="34"/>
        <end position="225"/>
    </location>
</feature>
<dbReference type="Pfam" id="PF05901">
    <property type="entry name" value="Excalibur"/>
    <property type="match status" value="1"/>
</dbReference>